<name>A0ABZ2L5S4_9BACT</name>
<dbReference type="EMBL" id="CP089983">
    <property type="protein sequence ID" value="WXB06292.1"/>
    <property type="molecule type" value="Genomic_DNA"/>
</dbReference>
<dbReference type="SUPFAM" id="SSF56655">
    <property type="entry name" value="Carbohydrate phosphatase"/>
    <property type="match status" value="1"/>
</dbReference>
<sequence length="341" mass="36873">MIRHAEALLGALRSVQETLRDAVIEACEQREVEDLARVVEDGHGDTTFALDRVGEHRLVELFLPVAREWTCVLVAEGLPPEGIVLPEGTSRERAEIVVIVDPIDGTRGLMYQKRSAWILAGAAPNRGDATSLADIDVAVQTEIPILKQHLVDCAWAIKGRGSAAERLDRVTGKRQPFRLRPSSATTVAQGFGGLARFLPGGRSVLAAIDDAVYERLLGVPRPGQAQAFEDQYICSGGQLYELITGHDRWIADLRPLLRARGVAHGLCAHPYDLCTELIAREAGVLVTDAAGDPLTAPLDTTTDVAWVGYANAAIRGMVEPALRSALSQFDLIGRVLALENQ</sequence>
<proteinExistence type="predicted"/>
<evidence type="ECO:0008006" key="3">
    <source>
        <dbReference type="Google" id="ProtNLM"/>
    </source>
</evidence>
<reference evidence="1" key="1">
    <citation type="submission" date="2021-12" db="EMBL/GenBank/DDBJ databases">
        <title>Discovery of the Pendulisporaceae a myxobacterial family with distinct sporulation behavior and unique specialized metabolism.</title>
        <authorList>
            <person name="Garcia R."/>
            <person name="Popoff A."/>
            <person name="Bader C.D."/>
            <person name="Loehr J."/>
            <person name="Walesch S."/>
            <person name="Walt C."/>
            <person name="Boldt J."/>
            <person name="Bunk B."/>
            <person name="Haeckl F.J.F.P.J."/>
            <person name="Gunesch A.P."/>
            <person name="Birkelbach J."/>
            <person name="Nuebel U."/>
            <person name="Pietschmann T."/>
            <person name="Bach T."/>
            <person name="Mueller R."/>
        </authorList>
    </citation>
    <scope>NUCLEOTIDE SEQUENCE</scope>
    <source>
        <strain evidence="1">MSr11367</strain>
    </source>
</reference>
<evidence type="ECO:0000313" key="1">
    <source>
        <dbReference type="EMBL" id="WXB06292.1"/>
    </source>
</evidence>
<dbReference type="Proteomes" id="UP001374803">
    <property type="component" value="Chromosome"/>
</dbReference>
<accession>A0ABZ2L5S4</accession>
<evidence type="ECO:0000313" key="2">
    <source>
        <dbReference type="Proteomes" id="UP001374803"/>
    </source>
</evidence>
<protein>
    <recommendedName>
        <fullName evidence="3">Inositol monophosphatase</fullName>
    </recommendedName>
</protein>
<dbReference type="RefSeq" id="WP_394840502.1">
    <property type="nucleotide sequence ID" value="NZ_CP089929.1"/>
</dbReference>
<gene>
    <name evidence="1" type="ORF">LVJ94_03405</name>
</gene>
<keyword evidence="2" id="KW-1185">Reference proteome</keyword>
<organism evidence="1 2">
    <name type="scientific">Pendulispora rubella</name>
    <dbReference type="NCBI Taxonomy" id="2741070"/>
    <lineage>
        <taxon>Bacteria</taxon>
        <taxon>Pseudomonadati</taxon>
        <taxon>Myxococcota</taxon>
        <taxon>Myxococcia</taxon>
        <taxon>Myxococcales</taxon>
        <taxon>Sorangiineae</taxon>
        <taxon>Pendulisporaceae</taxon>
        <taxon>Pendulispora</taxon>
    </lineage>
</organism>